<proteinExistence type="predicted"/>
<name>A0ABV1K7S4_9PSEU</name>
<dbReference type="Pfam" id="PF00440">
    <property type="entry name" value="TetR_N"/>
    <property type="match status" value="1"/>
</dbReference>
<keyword evidence="7" id="KW-1185">Reference proteome</keyword>
<dbReference type="InterPro" id="IPR039536">
    <property type="entry name" value="TetR_C_Proteobacteria"/>
</dbReference>
<comment type="caution">
    <text evidence="6">The sequence shown here is derived from an EMBL/GenBank/DDBJ whole genome shotgun (WGS) entry which is preliminary data.</text>
</comment>
<dbReference type="PANTHER" id="PTHR30055:SF234">
    <property type="entry name" value="HTH-TYPE TRANSCRIPTIONAL REGULATOR BETI"/>
    <property type="match status" value="1"/>
</dbReference>
<evidence type="ECO:0000256" key="3">
    <source>
        <dbReference type="ARBA" id="ARBA00023163"/>
    </source>
</evidence>
<dbReference type="Gene3D" id="1.10.357.10">
    <property type="entry name" value="Tetracycline Repressor, domain 2"/>
    <property type="match status" value="1"/>
</dbReference>
<dbReference type="EMBL" id="JBEDNQ010000001">
    <property type="protein sequence ID" value="MEQ3549652.1"/>
    <property type="molecule type" value="Genomic_DNA"/>
</dbReference>
<dbReference type="RefSeq" id="WP_349296720.1">
    <property type="nucleotide sequence ID" value="NZ_JBEDNQ010000001.1"/>
</dbReference>
<keyword evidence="3" id="KW-0804">Transcription</keyword>
<dbReference type="InterPro" id="IPR050109">
    <property type="entry name" value="HTH-type_TetR-like_transc_reg"/>
</dbReference>
<reference evidence="6 7" key="1">
    <citation type="submission" date="2024-03" db="EMBL/GenBank/DDBJ databases">
        <title>Draft genome sequence of Pseudonocardia nematodicida JCM 31783.</title>
        <authorList>
            <person name="Butdee W."/>
            <person name="Duangmal K."/>
        </authorList>
    </citation>
    <scope>NUCLEOTIDE SEQUENCE [LARGE SCALE GENOMIC DNA]</scope>
    <source>
        <strain evidence="6 7">JCM 31783</strain>
    </source>
</reference>
<feature type="DNA-binding region" description="H-T-H motif" evidence="4">
    <location>
        <begin position="43"/>
        <end position="62"/>
    </location>
</feature>
<dbReference type="InterPro" id="IPR036271">
    <property type="entry name" value="Tet_transcr_reg_TetR-rel_C_sf"/>
</dbReference>
<dbReference type="PRINTS" id="PR00455">
    <property type="entry name" value="HTHTETR"/>
</dbReference>
<accession>A0ABV1K7S4</accession>
<keyword evidence="1" id="KW-0805">Transcription regulation</keyword>
<dbReference type="Gene3D" id="1.10.10.60">
    <property type="entry name" value="Homeodomain-like"/>
    <property type="match status" value="1"/>
</dbReference>
<dbReference type="InterPro" id="IPR009057">
    <property type="entry name" value="Homeodomain-like_sf"/>
</dbReference>
<evidence type="ECO:0000256" key="4">
    <source>
        <dbReference type="PROSITE-ProRule" id="PRU00335"/>
    </source>
</evidence>
<dbReference type="PANTHER" id="PTHR30055">
    <property type="entry name" value="HTH-TYPE TRANSCRIPTIONAL REGULATOR RUTR"/>
    <property type="match status" value="1"/>
</dbReference>
<gene>
    <name evidence="6" type="ORF">WIS52_04125</name>
</gene>
<dbReference type="SUPFAM" id="SSF48498">
    <property type="entry name" value="Tetracyclin repressor-like, C-terminal domain"/>
    <property type="match status" value="1"/>
</dbReference>
<dbReference type="Proteomes" id="UP001494902">
    <property type="component" value="Unassembled WGS sequence"/>
</dbReference>
<dbReference type="Pfam" id="PF14246">
    <property type="entry name" value="TetR_C_7"/>
    <property type="match status" value="1"/>
</dbReference>
<sequence>MSSEQASPPGATAYHRQVAEQKRSALVAAATRLFLAQGYSGASLARIAVDAGVSRATLFKQFPTKAALFDAMVTESWAPGADDGPLPAAGDLRAGLRALGTRYAELLGRPEMVDLYRIVIAEAPRFPELSRTHFDTGKMPFYVAVRDYLAAERAAGTARIDDLDIATTHFLGMIANVVLWPGLLLPGWDPGPEMVATSVAEAVETIGARYGTPWPA</sequence>
<evidence type="ECO:0000259" key="5">
    <source>
        <dbReference type="PROSITE" id="PS50977"/>
    </source>
</evidence>
<dbReference type="SUPFAM" id="SSF46689">
    <property type="entry name" value="Homeodomain-like"/>
    <property type="match status" value="1"/>
</dbReference>
<protein>
    <submittedName>
        <fullName evidence="6">TetR/AcrR family transcriptional regulator</fullName>
    </submittedName>
</protein>
<organism evidence="6 7">
    <name type="scientific">Pseudonocardia nematodicida</name>
    <dbReference type="NCBI Taxonomy" id="1206997"/>
    <lineage>
        <taxon>Bacteria</taxon>
        <taxon>Bacillati</taxon>
        <taxon>Actinomycetota</taxon>
        <taxon>Actinomycetes</taxon>
        <taxon>Pseudonocardiales</taxon>
        <taxon>Pseudonocardiaceae</taxon>
        <taxon>Pseudonocardia</taxon>
    </lineage>
</organism>
<evidence type="ECO:0000313" key="6">
    <source>
        <dbReference type="EMBL" id="MEQ3549652.1"/>
    </source>
</evidence>
<evidence type="ECO:0000313" key="7">
    <source>
        <dbReference type="Proteomes" id="UP001494902"/>
    </source>
</evidence>
<evidence type="ECO:0000256" key="1">
    <source>
        <dbReference type="ARBA" id="ARBA00023015"/>
    </source>
</evidence>
<dbReference type="InterPro" id="IPR001647">
    <property type="entry name" value="HTH_TetR"/>
</dbReference>
<feature type="domain" description="HTH tetR-type" evidence="5">
    <location>
        <begin position="20"/>
        <end position="80"/>
    </location>
</feature>
<dbReference type="PROSITE" id="PS50977">
    <property type="entry name" value="HTH_TETR_2"/>
    <property type="match status" value="1"/>
</dbReference>
<evidence type="ECO:0000256" key="2">
    <source>
        <dbReference type="ARBA" id="ARBA00023125"/>
    </source>
</evidence>
<keyword evidence="2 4" id="KW-0238">DNA-binding</keyword>